<organism evidence="10 11">
    <name type="scientific">Piedraia hortae CBS 480.64</name>
    <dbReference type="NCBI Taxonomy" id="1314780"/>
    <lineage>
        <taxon>Eukaryota</taxon>
        <taxon>Fungi</taxon>
        <taxon>Dikarya</taxon>
        <taxon>Ascomycota</taxon>
        <taxon>Pezizomycotina</taxon>
        <taxon>Dothideomycetes</taxon>
        <taxon>Dothideomycetidae</taxon>
        <taxon>Capnodiales</taxon>
        <taxon>Piedraiaceae</taxon>
        <taxon>Piedraia</taxon>
    </lineage>
</organism>
<dbReference type="AlphaFoldDB" id="A0A6A7C2U4"/>
<dbReference type="GO" id="GO:0004751">
    <property type="term" value="F:ribose-5-phosphate isomerase activity"/>
    <property type="evidence" value="ECO:0007669"/>
    <property type="project" value="UniProtKB-EC"/>
</dbReference>
<evidence type="ECO:0000313" key="11">
    <source>
        <dbReference type="Proteomes" id="UP000799421"/>
    </source>
</evidence>
<dbReference type="Gene3D" id="3.30.70.260">
    <property type="match status" value="1"/>
</dbReference>
<evidence type="ECO:0000256" key="4">
    <source>
        <dbReference type="ARBA" id="ARBA00011959"/>
    </source>
</evidence>
<dbReference type="OrthoDB" id="1555531at2759"/>
<dbReference type="GO" id="GO:0009052">
    <property type="term" value="P:pentose-phosphate shunt, non-oxidative branch"/>
    <property type="evidence" value="ECO:0007669"/>
    <property type="project" value="InterPro"/>
</dbReference>
<evidence type="ECO:0000256" key="9">
    <source>
        <dbReference type="SAM" id="MobiDB-lite"/>
    </source>
</evidence>
<evidence type="ECO:0000256" key="3">
    <source>
        <dbReference type="ARBA" id="ARBA00008088"/>
    </source>
</evidence>
<evidence type="ECO:0000256" key="2">
    <source>
        <dbReference type="ARBA" id="ARBA00004988"/>
    </source>
</evidence>
<dbReference type="Pfam" id="PF06026">
    <property type="entry name" value="Rib_5-P_isom_A"/>
    <property type="match status" value="1"/>
</dbReference>
<proteinExistence type="inferred from homology"/>
<dbReference type="SUPFAM" id="SSF100950">
    <property type="entry name" value="NagB/RpiA/CoA transferase-like"/>
    <property type="match status" value="1"/>
</dbReference>
<dbReference type="PANTHER" id="PTHR11934:SF0">
    <property type="entry name" value="RIBOSE-5-PHOSPHATE ISOMERASE"/>
    <property type="match status" value="1"/>
</dbReference>
<protein>
    <recommendedName>
        <fullName evidence="5">Ribose-5-phosphate isomerase</fullName>
        <ecNumber evidence="4">5.3.1.6</ecNumber>
    </recommendedName>
    <alternativeName>
        <fullName evidence="8">D-ribose-5-phosphate ketol-isomerase</fullName>
    </alternativeName>
    <alternativeName>
        <fullName evidence="7">Phosphoriboisomerase</fullName>
    </alternativeName>
</protein>
<dbReference type="CDD" id="cd01398">
    <property type="entry name" value="RPI_A"/>
    <property type="match status" value="1"/>
</dbReference>
<dbReference type="NCBIfam" id="TIGR00021">
    <property type="entry name" value="rpiA"/>
    <property type="match status" value="1"/>
</dbReference>
<evidence type="ECO:0000256" key="8">
    <source>
        <dbReference type="ARBA" id="ARBA00032273"/>
    </source>
</evidence>
<keyword evidence="6 10" id="KW-0413">Isomerase</keyword>
<name>A0A6A7C2U4_9PEZI</name>
<dbReference type="GO" id="GO:0005737">
    <property type="term" value="C:cytoplasm"/>
    <property type="evidence" value="ECO:0007669"/>
    <property type="project" value="TreeGrafter"/>
</dbReference>
<dbReference type="EMBL" id="MU005970">
    <property type="protein sequence ID" value="KAF2861794.1"/>
    <property type="molecule type" value="Genomic_DNA"/>
</dbReference>
<dbReference type="InterPro" id="IPR004788">
    <property type="entry name" value="Ribose5P_isomerase_type_A"/>
</dbReference>
<dbReference type="Gene3D" id="3.40.50.1360">
    <property type="match status" value="1"/>
</dbReference>
<gene>
    <name evidence="10" type="ORF">K470DRAFT_256638</name>
</gene>
<dbReference type="InterPro" id="IPR037171">
    <property type="entry name" value="NagB/RpiA_transferase-like"/>
</dbReference>
<dbReference type="Proteomes" id="UP000799421">
    <property type="component" value="Unassembled WGS sequence"/>
</dbReference>
<reference evidence="10" key="1">
    <citation type="journal article" date="2020" name="Stud. Mycol.">
        <title>101 Dothideomycetes genomes: a test case for predicting lifestyles and emergence of pathogens.</title>
        <authorList>
            <person name="Haridas S."/>
            <person name="Albert R."/>
            <person name="Binder M."/>
            <person name="Bloem J."/>
            <person name="Labutti K."/>
            <person name="Salamov A."/>
            <person name="Andreopoulos B."/>
            <person name="Baker S."/>
            <person name="Barry K."/>
            <person name="Bills G."/>
            <person name="Bluhm B."/>
            <person name="Cannon C."/>
            <person name="Castanera R."/>
            <person name="Culley D."/>
            <person name="Daum C."/>
            <person name="Ezra D."/>
            <person name="Gonzalez J."/>
            <person name="Henrissat B."/>
            <person name="Kuo A."/>
            <person name="Liang C."/>
            <person name="Lipzen A."/>
            <person name="Lutzoni F."/>
            <person name="Magnuson J."/>
            <person name="Mondo S."/>
            <person name="Nolan M."/>
            <person name="Ohm R."/>
            <person name="Pangilinan J."/>
            <person name="Park H.-J."/>
            <person name="Ramirez L."/>
            <person name="Alfaro M."/>
            <person name="Sun H."/>
            <person name="Tritt A."/>
            <person name="Yoshinaga Y."/>
            <person name="Zwiers L.-H."/>
            <person name="Turgeon B."/>
            <person name="Goodwin S."/>
            <person name="Spatafora J."/>
            <person name="Crous P."/>
            <person name="Grigoriev I."/>
        </authorList>
    </citation>
    <scope>NUCLEOTIDE SEQUENCE</scope>
    <source>
        <strain evidence="10">CBS 480.64</strain>
    </source>
</reference>
<dbReference type="GO" id="GO:0006014">
    <property type="term" value="P:D-ribose metabolic process"/>
    <property type="evidence" value="ECO:0007669"/>
    <property type="project" value="TreeGrafter"/>
</dbReference>
<evidence type="ECO:0000256" key="7">
    <source>
        <dbReference type="ARBA" id="ARBA00029734"/>
    </source>
</evidence>
<dbReference type="UniPathway" id="UPA00115">
    <property type="reaction ID" value="UER00412"/>
</dbReference>
<keyword evidence="11" id="KW-1185">Reference proteome</keyword>
<evidence type="ECO:0000256" key="6">
    <source>
        <dbReference type="ARBA" id="ARBA00023235"/>
    </source>
</evidence>
<dbReference type="PANTHER" id="PTHR11934">
    <property type="entry name" value="RIBOSE-5-PHOSPHATE ISOMERASE"/>
    <property type="match status" value="1"/>
</dbReference>
<evidence type="ECO:0000256" key="1">
    <source>
        <dbReference type="ARBA" id="ARBA00001713"/>
    </source>
</evidence>
<sequence length="324" mass="34715">MTTHSSGSKAIDPTEFPPSTSTLPPTAAEPTTLTSPAEARTAEEHPPGTLSLRVERAKRLAAQLAISTHFSSTMSYIGIGSGSTIVYGVDAIKAHLSTHPPPAGHTNYFVPTGWNSRKVIESAGLIPIAFDSLPAGRELDVCFDGADEVDEELNCIKGGGACLFQEKLVACRSRKFVCIADWRKDQKRLLTSWPSVPIEVAPIAYVSVLKELEGLGAKAPKVREHTISKSGPVQTDQSFYIVDAPFARLRNGLDGEGEGEGWDVISLARAIKEINGVLEVGLFCGLNGEEAREKGVPGGQKPVAVYFGTEDGEVYVKTAPERRE</sequence>
<comment type="similarity">
    <text evidence="3">Belongs to the ribose 5-phosphate isomerase family.</text>
</comment>
<dbReference type="EC" id="5.3.1.6" evidence="4"/>
<feature type="compositionally biased region" description="Low complexity" evidence="9">
    <location>
        <begin position="13"/>
        <end position="38"/>
    </location>
</feature>
<comment type="catalytic activity">
    <reaction evidence="1">
        <text>aldehydo-D-ribose 5-phosphate = D-ribulose 5-phosphate</text>
        <dbReference type="Rhea" id="RHEA:14657"/>
        <dbReference type="ChEBI" id="CHEBI:58121"/>
        <dbReference type="ChEBI" id="CHEBI:58273"/>
        <dbReference type="EC" id="5.3.1.6"/>
    </reaction>
</comment>
<accession>A0A6A7C2U4</accession>
<evidence type="ECO:0000256" key="5">
    <source>
        <dbReference type="ARBA" id="ARBA00019150"/>
    </source>
</evidence>
<dbReference type="SUPFAM" id="SSF75445">
    <property type="entry name" value="D-ribose-5-phosphate isomerase (RpiA), lid domain"/>
    <property type="match status" value="1"/>
</dbReference>
<evidence type="ECO:0000313" key="10">
    <source>
        <dbReference type="EMBL" id="KAF2861794.1"/>
    </source>
</evidence>
<comment type="pathway">
    <text evidence="2">Carbohydrate degradation; pentose phosphate pathway; D-ribose 5-phosphate from D-ribulose 5-phosphate (non-oxidative stage): step 1/1.</text>
</comment>
<feature type="region of interest" description="Disordered" evidence="9">
    <location>
        <begin position="1"/>
        <end position="50"/>
    </location>
</feature>